<comment type="caution">
    <text evidence="1">The sequence shown here is derived from an EMBL/GenBank/DDBJ whole genome shotgun (WGS) entry which is preliminary data.</text>
</comment>
<proteinExistence type="predicted"/>
<accession>A0AAW1VDX3</accession>
<name>A0AAW1VDX3_9CUCU</name>
<dbReference type="AlphaFoldDB" id="A0AAW1VDX3"/>
<evidence type="ECO:0000313" key="1">
    <source>
        <dbReference type="EMBL" id="KAK9891474.1"/>
    </source>
</evidence>
<dbReference type="EMBL" id="JARQZJ010000128">
    <property type="protein sequence ID" value="KAK9891474.1"/>
    <property type="molecule type" value="Genomic_DNA"/>
</dbReference>
<evidence type="ECO:0000313" key="2">
    <source>
        <dbReference type="Proteomes" id="UP001431783"/>
    </source>
</evidence>
<sequence>MLYIEKSKSITNFRPAVRRNEVGGPNCGAIRSRIPILRENAARGVRDNPRNIGTLPFRGRRLNISENCIEVYGIVAIVRYLDKGCAGNMGVSEIGVIVGELLMTHC</sequence>
<dbReference type="Proteomes" id="UP001431783">
    <property type="component" value="Unassembled WGS sequence"/>
</dbReference>
<reference evidence="1 2" key="1">
    <citation type="submission" date="2023-03" db="EMBL/GenBank/DDBJ databases">
        <title>Genome insight into feeding habits of ladybird beetles.</title>
        <authorList>
            <person name="Li H.-S."/>
            <person name="Huang Y.-H."/>
            <person name="Pang H."/>
        </authorList>
    </citation>
    <scope>NUCLEOTIDE SEQUENCE [LARGE SCALE GENOMIC DNA]</scope>
    <source>
        <strain evidence="1">SYSU_2023b</strain>
        <tissue evidence="1">Whole body</tissue>
    </source>
</reference>
<keyword evidence="2" id="KW-1185">Reference proteome</keyword>
<protein>
    <submittedName>
        <fullName evidence="1">Uncharacterized protein</fullName>
    </submittedName>
</protein>
<gene>
    <name evidence="1" type="ORF">WA026_014708</name>
</gene>
<organism evidence="1 2">
    <name type="scientific">Henosepilachna vigintioctopunctata</name>
    <dbReference type="NCBI Taxonomy" id="420089"/>
    <lineage>
        <taxon>Eukaryota</taxon>
        <taxon>Metazoa</taxon>
        <taxon>Ecdysozoa</taxon>
        <taxon>Arthropoda</taxon>
        <taxon>Hexapoda</taxon>
        <taxon>Insecta</taxon>
        <taxon>Pterygota</taxon>
        <taxon>Neoptera</taxon>
        <taxon>Endopterygota</taxon>
        <taxon>Coleoptera</taxon>
        <taxon>Polyphaga</taxon>
        <taxon>Cucujiformia</taxon>
        <taxon>Coccinelloidea</taxon>
        <taxon>Coccinellidae</taxon>
        <taxon>Epilachninae</taxon>
        <taxon>Epilachnini</taxon>
        <taxon>Henosepilachna</taxon>
    </lineage>
</organism>